<dbReference type="SMART" id="SM00233">
    <property type="entry name" value="PH"/>
    <property type="match status" value="1"/>
</dbReference>
<dbReference type="Gene3D" id="2.20.70.10">
    <property type="match status" value="2"/>
</dbReference>
<feature type="compositionally biased region" description="Polar residues" evidence="2">
    <location>
        <begin position="120"/>
        <end position="130"/>
    </location>
</feature>
<reference evidence="5" key="1">
    <citation type="submission" date="2021-04" db="EMBL/GenBank/DDBJ databases">
        <authorList>
            <consortium name="Wellcome Sanger Institute Data Sharing"/>
        </authorList>
    </citation>
    <scope>NUCLEOTIDE SEQUENCE [LARGE SCALE GENOMIC DNA]</scope>
</reference>
<evidence type="ECO:0000313" key="6">
    <source>
        <dbReference type="Proteomes" id="UP000265040"/>
    </source>
</evidence>
<feature type="compositionally biased region" description="Low complexity" evidence="2">
    <location>
        <begin position="135"/>
        <end position="146"/>
    </location>
</feature>
<feature type="compositionally biased region" description="Basic residues" evidence="2">
    <location>
        <begin position="985"/>
        <end position="999"/>
    </location>
</feature>
<dbReference type="InterPro" id="IPR001849">
    <property type="entry name" value="PH_domain"/>
</dbReference>
<dbReference type="Ensembl" id="ENSATET00000055877.2">
    <property type="protein sequence ID" value="ENSATEP00000054719.1"/>
    <property type="gene ID" value="ENSATEG00000016051.3"/>
</dbReference>
<dbReference type="CDD" id="cd13248">
    <property type="entry name" value="PH_PEPP1_2_3"/>
    <property type="match status" value="1"/>
</dbReference>
<feature type="region of interest" description="Disordered" evidence="2">
    <location>
        <begin position="109"/>
        <end position="165"/>
    </location>
</feature>
<feature type="compositionally biased region" description="Polar residues" evidence="2">
    <location>
        <begin position="1002"/>
        <end position="1014"/>
    </location>
</feature>
<dbReference type="GO" id="GO:0010314">
    <property type="term" value="F:phosphatidylinositol-5-phosphate binding"/>
    <property type="evidence" value="ECO:0007669"/>
    <property type="project" value="TreeGrafter"/>
</dbReference>
<dbReference type="PANTHER" id="PTHR12752:SF3">
    <property type="entry name" value="PLECKSTRIN HOMOLOGY DOMAIN-CONTAINING FAMILY A MEMBER 5"/>
    <property type="match status" value="1"/>
</dbReference>
<feature type="region of interest" description="Disordered" evidence="2">
    <location>
        <begin position="985"/>
        <end position="1034"/>
    </location>
</feature>
<feature type="compositionally biased region" description="Polar residues" evidence="2">
    <location>
        <begin position="419"/>
        <end position="432"/>
    </location>
</feature>
<feature type="compositionally biased region" description="Basic and acidic residues" evidence="2">
    <location>
        <begin position="307"/>
        <end position="318"/>
    </location>
</feature>
<feature type="coiled-coil region" evidence="1">
    <location>
        <begin position="667"/>
        <end position="694"/>
    </location>
</feature>
<dbReference type="InterPro" id="IPR001202">
    <property type="entry name" value="WW_dom"/>
</dbReference>
<dbReference type="Pfam" id="PF25541">
    <property type="entry name" value="TBCA_PH"/>
    <property type="match status" value="1"/>
</dbReference>
<dbReference type="InterPro" id="IPR057971">
    <property type="entry name" value="PKHA4-7_TBCA"/>
</dbReference>
<dbReference type="InterPro" id="IPR040392">
    <property type="entry name" value="PKHA4-7_PH"/>
</dbReference>
<dbReference type="Gene3D" id="2.30.29.30">
    <property type="entry name" value="Pleckstrin-homology domain (PH domain)/Phosphotyrosine-binding domain (PTB)"/>
    <property type="match status" value="1"/>
</dbReference>
<dbReference type="InterPro" id="IPR011993">
    <property type="entry name" value="PH-like_dom_sf"/>
</dbReference>
<evidence type="ECO:0008006" key="7">
    <source>
        <dbReference type="Google" id="ProtNLM"/>
    </source>
</evidence>
<dbReference type="OrthoDB" id="43122at2759"/>
<evidence type="ECO:0000313" key="5">
    <source>
        <dbReference type="Ensembl" id="ENSATEP00000054719.1"/>
    </source>
</evidence>
<dbReference type="FunFam" id="2.30.29.30:FF:000083">
    <property type="entry name" value="Pleckstrin homology domain-containing family A member 5"/>
    <property type="match status" value="1"/>
</dbReference>
<accession>A0A7N6AXS7</accession>
<dbReference type="PROSITE" id="PS50003">
    <property type="entry name" value="PH_DOMAIN"/>
    <property type="match status" value="1"/>
</dbReference>
<name>A0A7N6AXS7_ANATE</name>
<evidence type="ECO:0000259" key="4">
    <source>
        <dbReference type="PROSITE" id="PS50020"/>
    </source>
</evidence>
<keyword evidence="6" id="KW-1185">Reference proteome</keyword>
<evidence type="ECO:0000256" key="2">
    <source>
        <dbReference type="SAM" id="MobiDB-lite"/>
    </source>
</evidence>
<sequence>MAADLQPEWISSLPSSWSYGVTRDGRVFFVNEEAKSTTWLHPASGAAVVTGHSGAPDLPTGWEEGYTFEGARCFINHNERKVTCKHPVSGLPSQDNCIFVVNEQSASKVPANEKKERPLSTMSEASNYTGGSDHAANPSSPAGRPSRPSKKIHNFGKRSNSIRRNPSAPVIKRNWLYKQDSTGMKLWKKRWFVLSDLCLFYYRDEKEEGILGSILLPSFHISMLSVDDHVNRKYSFKATHPNMRTYYFCTDTAKEMESWMKVMTDAALVHSDPVKRLEKLKVEQCGPQDINNVTNHRPPLTQPEIQNNERNREVDRECTVAVTSTTAEEERKQRDAERYGFQKDGADRERPLTKINSIKLQPAQAAVVKANITSPQTPTEMDGPYRSSQVNGSGEQFPADGPGVPPQRSPTNEPERTLSRTSSMQQLEQWVRTQRGRNQDDDTRSITSYQTLPRNMPSHQVPYMPHYGEGYRSMPRNSMAQRDSICSMSPSLYDQALGPLLVDKRRSMRDDTMWQLYEWQQRQAYGRQPGLYSNMASPKTMINLSEHAPPSHSIPPSPSHGSLSMYGGYSPLRSYNMNSARSEVSSPIYRRDMSIDRRHRPQLNKYAYQPDRRSVPVGIPVQTITTQSLQGKSLSPEDYSENTYTYMPEEVDTDTKLSRLCEQDKVVRTQEDKLQQLYREKHTLETALLSASQEIEMGSDNPAAMQSVIQQRDLLQSGLLSTCRELSRVTAELERSWREYDKLEADVTLAKNNLLEQLEALGSPQTEPPSQHHVRLQKELWRIQDVVEALNNNKAQRPAVDGMNFYGSKNCFSKHKNEEEDSVPPRPPLPQSYEPNPPTVPPMSSHSGARPSSFHRQEDRKASHRNGTHSGPDYRLYKSEPELTTVAEVDESNGEDRSEHPPDREHSGNKGMSYPVGIVPPRTKSPVPESSSIASYVTLRKSKKPDPRTPYFLMERPRSAVEQQLCAVESGRPRMSVEEQLERIRRHQQGALREKKKGLSIRGSSHDNTPSRSHSFTKENHFRNAQSQMKRRDEVMTCDIQELEASLRQQEVVREQETPAEEIARLKEASQADHFNVDRELSVPDKVLIPERYVESDPEEALSPEQEADKQRKVDRIKALIAKNR</sequence>
<dbReference type="PROSITE" id="PS50020">
    <property type="entry name" value="WW_DOMAIN_2"/>
    <property type="match status" value="2"/>
</dbReference>
<feature type="region of interest" description="Disordered" evidence="2">
    <location>
        <begin position="1093"/>
        <end position="1114"/>
    </location>
</feature>
<dbReference type="GO" id="GO:0005829">
    <property type="term" value="C:cytosol"/>
    <property type="evidence" value="ECO:0007669"/>
    <property type="project" value="TreeGrafter"/>
</dbReference>
<dbReference type="PANTHER" id="PTHR12752">
    <property type="entry name" value="PHOSPHOINOSITOL 3-PHOSPHATE-BINDING PROTEIN"/>
    <property type="match status" value="1"/>
</dbReference>
<feature type="domain" description="WW" evidence="4">
    <location>
        <begin position="56"/>
        <end position="89"/>
    </location>
</feature>
<evidence type="ECO:0000259" key="3">
    <source>
        <dbReference type="PROSITE" id="PS50003"/>
    </source>
</evidence>
<feature type="compositionally biased region" description="Basic and acidic residues" evidence="2">
    <location>
        <begin position="894"/>
        <end position="908"/>
    </location>
</feature>
<dbReference type="GO" id="GO:0070273">
    <property type="term" value="F:phosphatidylinositol-4-phosphate binding"/>
    <property type="evidence" value="ECO:0007669"/>
    <property type="project" value="TreeGrafter"/>
</dbReference>
<dbReference type="PROSITE" id="PS01159">
    <property type="entry name" value="WW_DOMAIN_1"/>
    <property type="match status" value="1"/>
</dbReference>
<feature type="domain" description="PH" evidence="3">
    <location>
        <begin position="169"/>
        <end position="268"/>
    </location>
</feature>
<dbReference type="GO" id="GO:0080025">
    <property type="term" value="F:phosphatidylinositol-3,5-bisphosphate binding"/>
    <property type="evidence" value="ECO:0007669"/>
    <property type="project" value="TreeGrafter"/>
</dbReference>
<dbReference type="SMART" id="SM00456">
    <property type="entry name" value="WW"/>
    <property type="match status" value="2"/>
</dbReference>
<feature type="region of interest" description="Disordered" evidence="2">
    <location>
        <begin position="288"/>
        <end position="356"/>
    </location>
</feature>
<dbReference type="Pfam" id="PF00169">
    <property type="entry name" value="PH"/>
    <property type="match status" value="1"/>
</dbReference>
<feature type="compositionally biased region" description="Pro residues" evidence="2">
    <location>
        <begin position="824"/>
        <end position="841"/>
    </location>
</feature>
<reference evidence="5" key="3">
    <citation type="submission" date="2025-09" db="UniProtKB">
        <authorList>
            <consortium name="Ensembl"/>
        </authorList>
    </citation>
    <scope>IDENTIFICATION</scope>
</reference>
<protein>
    <recommendedName>
        <fullName evidence="7">Pleckstrin homology domain containing A5</fullName>
    </recommendedName>
</protein>
<organism evidence="5 6">
    <name type="scientific">Anabas testudineus</name>
    <name type="common">Climbing perch</name>
    <name type="synonym">Anthias testudineus</name>
    <dbReference type="NCBI Taxonomy" id="64144"/>
    <lineage>
        <taxon>Eukaryota</taxon>
        <taxon>Metazoa</taxon>
        <taxon>Chordata</taxon>
        <taxon>Craniata</taxon>
        <taxon>Vertebrata</taxon>
        <taxon>Euteleostomi</taxon>
        <taxon>Actinopterygii</taxon>
        <taxon>Neopterygii</taxon>
        <taxon>Teleostei</taxon>
        <taxon>Neoteleostei</taxon>
        <taxon>Acanthomorphata</taxon>
        <taxon>Anabantaria</taxon>
        <taxon>Anabantiformes</taxon>
        <taxon>Anabantoidei</taxon>
        <taxon>Anabantidae</taxon>
        <taxon>Anabas</taxon>
    </lineage>
</organism>
<dbReference type="CDD" id="cd00201">
    <property type="entry name" value="WW"/>
    <property type="match status" value="1"/>
</dbReference>
<dbReference type="SUPFAM" id="SSF50729">
    <property type="entry name" value="PH domain-like"/>
    <property type="match status" value="1"/>
</dbReference>
<dbReference type="SUPFAM" id="SSF51045">
    <property type="entry name" value="WW domain"/>
    <property type="match status" value="2"/>
</dbReference>
<dbReference type="Proteomes" id="UP000265040">
    <property type="component" value="Chromosome 6"/>
</dbReference>
<dbReference type="InterPro" id="IPR036020">
    <property type="entry name" value="WW_dom_sf"/>
</dbReference>
<feature type="region of interest" description="Disordered" evidence="2">
    <location>
        <begin position="372"/>
        <end position="444"/>
    </location>
</feature>
<dbReference type="GO" id="GO:0032266">
    <property type="term" value="F:phosphatidylinositol-3-phosphate binding"/>
    <property type="evidence" value="ECO:0007669"/>
    <property type="project" value="TreeGrafter"/>
</dbReference>
<reference evidence="5" key="2">
    <citation type="submission" date="2025-08" db="UniProtKB">
        <authorList>
            <consortium name="Ensembl"/>
        </authorList>
    </citation>
    <scope>IDENTIFICATION</scope>
</reference>
<feature type="domain" description="WW" evidence="4">
    <location>
        <begin position="11"/>
        <end position="44"/>
    </location>
</feature>
<feature type="region of interest" description="Disordered" evidence="2">
    <location>
        <begin position="815"/>
        <end position="932"/>
    </location>
</feature>
<dbReference type="GeneTree" id="ENSGT00940000155728"/>
<proteinExistence type="predicted"/>
<feature type="compositionally biased region" description="Basic and acidic residues" evidence="2">
    <location>
        <begin position="328"/>
        <end position="352"/>
    </location>
</feature>
<keyword evidence="1" id="KW-0175">Coiled coil</keyword>
<dbReference type="AlphaFoldDB" id="A0A7N6AXS7"/>
<gene>
    <name evidence="5" type="primary">PLEKHA5</name>
</gene>
<evidence type="ECO:0000256" key="1">
    <source>
        <dbReference type="SAM" id="Coils"/>
    </source>
</evidence>
<feature type="compositionally biased region" description="Basic residues" evidence="2">
    <location>
        <begin position="147"/>
        <end position="156"/>
    </location>
</feature>